<feature type="region of interest" description="Disordered" evidence="1">
    <location>
        <begin position="103"/>
        <end position="126"/>
    </location>
</feature>
<feature type="compositionally biased region" description="Polar residues" evidence="1">
    <location>
        <begin position="1"/>
        <end position="15"/>
    </location>
</feature>
<dbReference type="AlphaFoldDB" id="A0A8S0T4M5"/>
<keyword evidence="3" id="KW-1185">Reference proteome</keyword>
<dbReference type="Gramene" id="OE9A108468T1">
    <property type="protein sequence ID" value="OE9A108468C1"/>
    <property type="gene ID" value="OE9A108468"/>
</dbReference>
<feature type="region of interest" description="Disordered" evidence="1">
    <location>
        <begin position="1"/>
        <end position="59"/>
    </location>
</feature>
<organism evidence="2 3">
    <name type="scientific">Olea europaea subsp. europaea</name>
    <dbReference type="NCBI Taxonomy" id="158383"/>
    <lineage>
        <taxon>Eukaryota</taxon>
        <taxon>Viridiplantae</taxon>
        <taxon>Streptophyta</taxon>
        <taxon>Embryophyta</taxon>
        <taxon>Tracheophyta</taxon>
        <taxon>Spermatophyta</taxon>
        <taxon>Magnoliopsida</taxon>
        <taxon>eudicotyledons</taxon>
        <taxon>Gunneridae</taxon>
        <taxon>Pentapetalae</taxon>
        <taxon>asterids</taxon>
        <taxon>lamiids</taxon>
        <taxon>Lamiales</taxon>
        <taxon>Oleaceae</taxon>
        <taxon>Oleeae</taxon>
        <taxon>Olea</taxon>
    </lineage>
</organism>
<name>A0A8S0T4M5_OLEEU</name>
<reference evidence="2 3" key="1">
    <citation type="submission" date="2019-12" db="EMBL/GenBank/DDBJ databases">
        <authorList>
            <person name="Alioto T."/>
            <person name="Alioto T."/>
            <person name="Gomez Garrido J."/>
        </authorList>
    </citation>
    <scope>NUCLEOTIDE SEQUENCE [LARGE SCALE GENOMIC DNA]</scope>
</reference>
<feature type="compositionally biased region" description="Polar residues" evidence="1">
    <location>
        <begin position="29"/>
        <end position="59"/>
    </location>
</feature>
<protein>
    <submittedName>
        <fullName evidence="2">Uncharacterized protein</fullName>
    </submittedName>
</protein>
<evidence type="ECO:0000313" key="2">
    <source>
        <dbReference type="EMBL" id="CAA2999997.1"/>
    </source>
</evidence>
<comment type="caution">
    <text evidence="2">The sequence shown here is derived from an EMBL/GenBank/DDBJ whole genome shotgun (WGS) entry which is preliminary data.</text>
</comment>
<dbReference type="EMBL" id="CACTIH010005663">
    <property type="protein sequence ID" value="CAA2999997.1"/>
    <property type="molecule type" value="Genomic_DNA"/>
</dbReference>
<gene>
    <name evidence="2" type="ORF">OLEA9_A108468</name>
</gene>
<evidence type="ECO:0000256" key="1">
    <source>
        <dbReference type="SAM" id="MobiDB-lite"/>
    </source>
</evidence>
<proteinExistence type="predicted"/>
<accession>A0A8S0T4M5</accession>
<evidence type="ECO:0000313" key="3">
    <source>
        <dbReference type="Proteomes" id="UP000594638"/>
    </source>
</evidence>
<sequence length="126" mass="13643">MEQTASAGISTSGDTQGRAPPIDCPPQINPNHGPNFPQTTIHQSQLNPKTSAVTKPVQQNPMLQILTSSSRPMVVHYHRSIAHPETTPAMASKLTNDGVNRAETKAAAHGGGRFEVEERGQRREKE</sequence>
<dbReference type="Proteomes" id="UP000594638">
    <property type="component" value="Unassembled WGS sequence"/>
</dbReference>